<dbReference type="OrthoDB" id="9801785at2"/>
<dbReference type="AlphaFoldDB" id="A0A2U2XBY8"/>
<gene>
    <name evidence="3" type="ORF">DIT68_10280</name>
</gene>
<keyword evidence="4" id="KW-1185">Reference proteome</keyword>
<dbReference type="Proteomes" id="UP000245370">
    <property type="component" value="Unassembled WGS sequence"/>
</dbReference>
<sequence>MTNILVTGGAGFIPSCLTSELVKNPDYNVVAVDNFLTGHKLKISKSEYDNFEFIEADCNNFAQMEAVFEKTKFDYVFHYAAVVGVKRTTDHPLAVLEDIEGLNNIFKLSSAAKVNRLFFSSSSEVYGEPVELPQNEQTTPLNSKLPYAIVKNMGEAYCRSYFHEFGLKYTIFRFFNTFGPKQSPDFVMSKFIRQALNNEDITIYGDGSQTRTFCYIDDNISACMTAFEEDKFINDVVNVGNDKETTILELAKLVINQTNSKSKIVFLPPLKEGDMSRRQPSTEKVRSLLGREFLPLEEGIQKVIDSPLYKELNNL</sequence>
<dbReference type="PANTHER" id="PTHR43000">
    <property type="entry name" value="DTDP-D-GLUCOSE 4,6-DEHYDRATASE-RELATED"/>
    <property type="match status" value="1"/>
</dbReference>
<protein>
    <submittedName>
        <fullName evidence="3">Epimerase</fullName>
    </submittedName>
</protein>
<comment type="similarity">
    <text evidence="1">Belongs to the NAD(P)-dependent epimerase/dehydratase family.</text>
</comment>
<name>A0A2U2XBY8_9FLAO</name>
<feature type="domain" description="NAD-dependent epimerase/dehydratase" evidence="2">
    <location>
        <begin position="4"/>
        <end position="240"/>
    </location>
</feature>
<dbReference type="InterPro" id="IPR001509">
    <property type="entry name" value="Epimerase_deHydtase"/>
</dbReference>
<accession>A0A2U2XBY8</accession>
<reference evidence="3 4" key="2">
    <citation type="submission" date="2018-05" db="EMBL/GenBank/DDBJ databases">
        <authorList>
            <person name="Lanie J.A."/>
            <person name="Ng W.-L."/>
            <person name="Kazmierczak K.M."/>
            <person name="Andrzejewski T.M."/>
            <person name="Davidsen T.M."/>
            <person name="Wayne K.J."/>
            <person name="Tettelin H."/>
            <person name="Glass J.I."/>
            <person name="Rusch D."/>
            <person name="Podicherti R."/>
            <person name="Tsui H.-C.T."/>
            <person name="Winkler M.E."/>
        </authorList>
    </citation>
    <scope>NUCLEOTIDE SEQUENCE [LARGE SCALE GENOMIC DNA]</scope>
    <source>
        <strain evidence="3 4">C305</strain>
    </source>
</reference>
<evidence type="ECO:0000313" key="3">
    <source>
        <dbReference type="EMBL" id="PWH85314.1"/>
    </source>
</evidence>
<dbReference type="Pfam" id="PF01370">
    <property type="entry name" value="Epimerase"/>
    <property type="match status" value="1"/>
</dbReference>
<dbReference type="EMBL" id="QFRJ01000007">
    <property type="protein sequence ID" value="PWH85314.1"/>
    <property type="molecule type" value="Genomic_DNA"/>
</dbReference>
<evidence type="ECO:0000313" key="4">
    <source>
        <dbReference type="Proteomes" id="UP000245370"/>
    </source>
</evidence>
<evidence type="ECO:0000259" key="2">
    <source>
        <dbReference type="Pfam" id="PF01370"/>
    </source>
</evidence>
<comment type="caution">
    <text evidence="3">The sequence shown here is derived from an EMBL/GenBank/DDBJ whole genome shotgun (WGS) entry which is preliminary data.</text>
</comment>
<dbReference type="SUPFAM" id="SSF51735">
    <property type="entry name" value="NAD(P)-binding Rossmann-fold domains"/>
    <property type="match status" value="1"/>
</dbReference>
<evidence type="ECO:0000256" key="1">
    <source>
        <dbReference type="ARBA" id="ARBA00007637"/>
    </source>
</evidence>
<dbReference type="InterPro" id="IPR036291">
    <property type="entry name" value="NAD(P)-bd_dom_sf"/>
</dbReference>
<reference evidence="3 4" key="1">
    <citation type="submission" date="2018-05" db="EMBL/GenBank/DDBJ databases">
        <title>Brumimicrobium oceani sp. nov., isolated from coastal sediment.</title>
        <authorList>
            <person name="Kou Y."/>
        </authorList>
    </citation>
    <scope>NUCLEOTIDE SEQUENCE [LARGE SCALE GENOMIC DNA]</scope>
    <source>
        <strain evidence="3 4">C305</strain>
    </source>
</reference>
<proteinExistence type="inferred from homology"/>
<organism evidence="3 4">
    <name type="scientific">Brumimicrobium oceani</name>
    <dbReference type="NCBI Taxonomy" id="2100725"/>
    <lineage>
        <taxon>Bacteria</taxon>
        <taxon>Pseudomonadati</taxon>
        <taxon>Bacteroidota</taxon>
        <taxon>Flavobacteriia</taxon>
        <taxon>Flavobacteriales</taxon>
        <taxon>Crocinitomicaceae</taxon>
        <taxon>Brumimicrobium</taxon>
    </lineage>
</organism>
<dbReference type="RefSeq" id="WP_109359716.1">
    <property type="nucleotide sequence ID" value="NZ_QFRJ01000007.1"/>
</dbReference>
<dbReference type="Gene3D" id="3.40.50.720">
    <property type="entry name" value="NAD(P)-binding Rossmann-like Domain"/>
    <property type="match status" value="1"/>
</dbReference>